<dbReference type="Proteomes" id="UP000308197">
    <property type="component" value="Unassembled WGS sequence"/>
</dbReference>
<feature type="signal peptide" evidence="1">
    <location>
        <begin position="1"/>
        <end position="17"/>
    </location>
</feature>
<reference evidence="2 3" key="1">
    <citation type="journal article" date="2019" name="Nat. Ecol. Evol.">
        <title>Megaphylogeny resolves global patterns of mushroom evolution.</title>
        <authorList>
            <person name="Varga T."/>
            <person name="Krizsan K."/>
            <person name="Foldi C."/>
            <person name="Dima B."/>
            <person name="Sanchez-Garcia M."/>
            <person name="Sanchez-Ramirez S."/>
            <person name="Szollosi G.J."/>
            <person name="Szarkandi J.G."/>
            <person name="Papp V."/>
            <person name="Albert L."/>
            <person name="Andreopoulos W."/>
            <person name="Angelini C."/>
            <person name="Antonin V."/>
            <person name="Barry K.W."/>
            <person name="Bougher N.L."/>
            <person name="Buchanan P."/>
            <person name="Buyck B."/>
            <person name="Bense V."/>
            <person name="Catcheside P."/>
            <person name="Chovatia M."/>
            <person name="Cooper J."/>
            <person name="Damon W."/>
            <person name="Desjardin D."/>
            <person name="Finy P."/>
            <person name="Geml J."/>
            <person name="Haridas S."/>
            <person name="Hughes K."/>
            <person name="Justo A."/>
            <person name="Karasinski D."/>
            <person name="Kautmanova I."/>
            <person name="Kiss B."/>
            <person name="Kocsube S."/>
            <person name="Kotiranta H."/>
            <person name="LaButti K.M."/>
            <person name="Lechner B.E."/>
            <person name="Liimatainen K."/>
            <person name="Lipzen A."/>
            <person name="Lukacs Z."/>
            <person name="Mihaltcheva S."/>
            <person name="Morgado L.N."/>
            <person name="Niskanen T."/>
            <person name="Noordeloos M.E."/>
            <person name="Ohm R.A."/>
            <person name="Ortiz-Santana B."/>
            <person name="Ovrebo C."/>
            <person name="Racz N."/>
            <person name="Riley R."/>
            <person name="Savchenko A."/>
            <person name="Shiryaev A."/>
            <person name="Soop K."/>
            <person name="Spirin V."/>
            <person name="Szebenyi C."/>
            <person name="Tomsovsky M."/>
            <person name="Tulloss R.E."/>
            <person name="Uehling J."/>
            <person name="Grigoriev I.V."/>
            <person name="Vagvolgyi C."/>
            <person name="Papp T."/>
            <person name="Martin F.M."/>
            <person name="Miettinen O."/>
            <person name="Hibbett D.S."/>
            <person name="Nagy L.G."/>
        </authorList>
    </citation>
    <scope>NUCLEOTIDE SEQUENCE [LARGE SCALE GENOMIC DNA]</scope>
    <source>
        <strain evidence="2 3">HHB13444</strain>
    </source>
</reference>
<keyword evidence="1" id="KW-0732">Signal</keyword>
<organism evidence="2 3">
    <name type="scientific">Polyporus arcularius HHB13444</name>
    <dbReference type="NCBI Taxonomy" id="1314778"/>
    <lineage>
        <taxon>Eukaryota</taxon>
        <taxon>Fungi</taxon>
        <taxon>Dikarya</taxon>
        <taxon>Basidiomycota</taxon>
        <taxon>Agaricomycotina</taxon>
        <taxon>Agaricomycetes</taxon>
        <taxon>Polyporales</taxon>
        <taxon>Polyporaceae</taxon>
        <taxon>Polyporus</taxon>
    </lineage>
</organism>
<evidence type="ECO:0000256" key="1">
    <source>
        <dbReference type="SAM" id="SignalP"/>
    </source>
</evidence>
<evidence type="ECO:0000313" key="2">
    <source>
        <dbReference type="EMBL" id="TFK89601.1"/>
    </source>
</evidence>
<dbReference type="InParanoid" id="A0A5C3PJZ2"/>
<dbReference type="AlphaFoldDB" id="A0A5C3PJZ2"/>
<protein>
    <submittedName>
        <fullName evidence="2">Uncharacterized protein</fullName>
    </submittedName>
</protein>
<gene>
    <name evidence="2" type="ORF">K466DRAFT_19912</name>
</gene>
<sequence>MGAASMLTLLLTHPLEFRTLLQYKIWHEPKRDITNPSEHATSGWDRPSMQRCWYFLDMTSRSFAGVVKELEGDLARLGTRAITMLRIRARRLVRLQPSSASGTAGLSRLRLLNWSS</sequence>
<evidence type="ECO:0000313" key="3">
    <source>
        <dbReference type="Proteomes" id="UP000308197"/>
    </source>
</evidence>
<dbReference type="EMBL" id="ML211071">
    <property type="protein sequence ID" value="TFK89601.1"/>
    <property type="molecule type" value="Genomic_DNA"/>
</dbReference>
<name>A0A5C3PJZ2_9APHY</name>
<keyword evidence="3" id="KW-1185">Reference proteome</keyword>
<proteinExistence type="predicted"/>
<accession>A0A5C3PJZ2</accession>
<feature type="chain" id="PRO_5022874663" evidence="1">
    <location>
        <begin position="18"/>
        <end position="116"/>
    </location>
</feature>